<dbReference type="Gene3D" id="2.30.40.10">
    <property type="entry name" value="Urease, subunit C, domain 1"/>
    <property type="match status" value="1"/>
</dbReference>
<feature type="binding site" evidence="7">
    <location>
        <position position="243"/>
    </location>
    <ligand>
        <name>Fe(3+)</name>
        <dbReference type="ChEBI" id="CHEBI:29034"/>
    </ligand>
</feature>
<feature type="binding site" evidence="7">
    <location>
        <position position="145"/>
    </location>
    <ligand>
        <name>N-formimidoyl-L-glutamate</name>
        <dbReference type="ChEBI" id="CHEBI:58928"/>
    </ligand>
</feature>
<dbReference type="UniPathway" id="UPA00379">
    <property type="reaction ID" value="UER00551"/>
</dbReference>
<feature type="domain" description="Amidohydrolase-related" evidence="8">
    <location>
        <begin position="65"/>
        <end position="403"/>
    </location>
</feature>
<dbReference type="OrthoDB" id="9776455at2"/>
<comment type="caution">
    <text evidence="9">The sequence shown here is derived from an EMBL/GenBank/DDBJ whole genome shotgun (WGS) entry which is preliminary data.</text>
</comment>
<dbReference type="NCBIfam" id="TIGR01224">
    <property type="entry name" value="hutI"/>
    <property type="match status" value="1"/>
</dbReference>
<dbReference type="Pfam" id="PF01979">
    <property type="entry name" value="Amidohydro_1"/>
    <property type="match status" value="1"/>
</dbReference>
<keyword evidence="7" id="KW-0963">Cytoplasm</keyword>
<evidence type="ECO:0000259" key="8">
    <source>
        <dbReference type="Pfam" id="PF01979"/>
    </source>
</evidence>
<accession>A0A545TIW3</accession>
<evidence type="ECO:0000256" key="7">
    <source>
        <dbReference type="HAMAP-Rule" id="MF_00372"/>
    </source>
</evidence>
<keyword evidence="4 7" id="KW-0369">Histidine metabolism</keyword>
<dbReference type="InterPro" id="IPR005920">
    <property type="entry name" value="HutI"/>
</dbReference>
<evidence type="ECO:0000256" key="3">
    <source>
        <dbReference type="ARBA" id="ARBA00022801"/>
    </source>
</evidence>
<dbReference type="InterPro" id="IPR006680">
    <property type="entry name" value="Amidohydro-rel"/>
</dbReference>
<evidence type="ECO:0000256" key="5">
    <source>
        <dbReference type="ARBA" id="ARBA00022833"/>
    </source>
</evidence>
<dbReference type="GO" id="GO:0005737">
    <property type="term" value="C:cytoplasm"/>
    <property type="evidence" value="ECO:0007669"/>
    <property type="project" value="UniProtKB-SubCell"/>
</dbReference>
<dbReference type="GO" id="GO:0019556">
    <property type="term" value="P:L-histidine catabolic process to glutamate and formamide"/>
    <property type="evidence" value="ECO:0007669"/>
    <property type="project" value="UniProtKB-UniRule"/>
</dbReference>
<dbReference type="GO" id="GO:0005506">
    <property type="term" value="F:iron ion binding"/>
    <property type="evidence" value="ECO:0007669"/>
    <property type="project" value="UniProtKB-UniRule"/>
</dbReference>
<comment type="cofactor">
    <cofactor evidence="7">
        <name>Zn(2+)</name>
        <dbReference type="ChEBI" id="CHEBI:29105"/>
    </cofactor>
    <cofactor evidence="7">
        <name>Fe(3+)</name>
        <dbReference type="ChEBI" id="CHEBI:29034"/>
    </cofactor>
    <text evidence="7">Binds 1 zinc or iron ion per subunit.</text>
</comment>
<dbReference type="AlphaFoldDB" id="A0A545TIW3"/>
<gene>
    <name evidence="7" type="primary">hutI</name>
    <name evidence="9" type="ORF">FLL45_03970</name>
</gene>
<feature type="binding site" evidence="7">
    <location>
        <position position="243"/>
    </location>
    <ligand>
        <name>Zn(2+)</name>
        <dbReference type="ChEBI" id="CHEBI:29105"/>
    </ligand>
</feature>
<comment type="similarity">
    <text evidence="7">Belongs to the metallo-dependent hydrolases superfamily. HutI family.</text>
</comment>
<dbReference type="EC" id="3.5.2.7" evidence="1 7"/>
<comment type="pathway">
    <text evidence="7">Amino-acid degradation; L-histidine degradation into L-glutamate; N-formimidoyl-L-glutamate from L-histidine: step 3/3.</text>
</comment>
<feature type="binding site" evidence="7">
    <location>
        <position position="75"/>
    </location>
    <ligand>
        <name>Fe(3+)</name>
        <dbReference type="ChEBI" id="CHEBI:29034"/>
    </ligand>
</feature>
<dbReference type="Proteomes" id="UP000317839">
    <property type="component" value="Unassembled WGS sequence"/>
</dbReference>
<dbReference type="InterPro" id="IPR011059">
    <property type="entry name" value="Metal-dep_hydrolase_composite"/>
</dbReference>
<feature type="binding site" evidence="7">
    <location>
        <position position="73"/>
    </location>
    <ligand>
        <name>Zn(2+)</name>
        <dbReference type="ChEBI" id="CHEBI:29105"/>
    </ligand>
</feature>
<evidence type="ECO:0000313" key="10">
    <source>
        <dbReference type="Proteomes" id="UP000317839"/>
    </source>
</evidence>
<dbReference type="HAMAP" id="MF_00372">
    <property type="entry name" value="HutI"/>
    <property type="match status" value="1"/>
</dbReference>
<dbReference type="RefSeq" id="WP_142888476.1">
    <property type="nucleotide sequence ID" value="NZ_VIKR01000001.1"/>
</dbReference>
<feature type="binding site" evidence="7">
    <location>
        <position position="178"/>
    </location>
    <ligand>
        <name>4-imidazolone-5-propanoate</name>
        <dbReference type="ChEBI" id="CHEBI:77893"/>
    </ligand>
</feature>
<feature type="binding site" evidence="7">
    <location>
        <position position="246"/>
    </location>
    <ligand>
        <name>4-imidazolone-5-propanoate</name>
        <dbReference type="ChEBI" id="CHEBI:77893"/>
    </ligand>
</feature>
<comment type="subcellular location">
    <subcellularLocation>
        <location evidence="7">Cytoplasm</location>
    </subcellularLocation>
</comment>
<keyword evidence="5 7" id="KW-0862">Zinc</keyword>
<dbReference type="PANTHER" id="PTHR42752">
    <property type="entry name" value="IMIDAZOLONEPROPIONASE"/>
    <property type="match status" value="1"/>
</dbReference>
<dbReference type="SUPFAM" id="SSF51338">
    <property type="entry name" value="Composite domain of metallo-dependent hydrolases"/>
    <property type="match status" value="1"/>
</dbReference>
<evidence type="ECO:0000313" key="9">
    <source>
        <dbReference type="EMBL" id="TQV77116.1"/>
    </source>
</evidence>
<keyword evidence="3 7" id="KW-0378">Hydrolase</keyword>
<proteinExistence type="inferred from homology"/>
<dbReference type="GO" id="GO:0050480">
    <property type="term" value="F:imidazolonepropionase activity"/>
    <property type="evidence" value="ECO:0007669"/>
    <property type="project" value="UniProtKB-UniRule"/>
</dbReference>
<reference evidence="9 10" key="1">
    <citation type="submission" date="2019-06" db="EMBL/GenBank/DDBJ databases">
        <title>Draft genome of Aliikangiella marina GYP-15.</title>
        <authorList>
            <person name="Wang G."/>
        </authorList>
    </citation>
    <scope>NUCLEOTIDE SEQUENCE [LARGE SCALE GENOMIC DNA]</scope>
    <source>
        <strain evidence="9 10">GYP-15</strain>
    </source>
</reference>
<dbReference type="GO" id="GO:0008270">
    <property type="term" value="F:zinc ion binding"/>
    <property type="evidence" value="ECO:0007669"/>
    <property type="project" value="UniProtKB-UniRule"/>
</dbReference>
<comment type="function">
    <text evidence="7">Catalyzes the hydrolytic cleavage of the carbon-nitrogen bond in imidazolone-5-propanoate to yield N-formimidoyl-L-glutamate. It is the third step in the universal histidine degradation pathway.</text>
</comment>
<feature type="binding site" evidence="7">
    <location>
        <position position="318"/>
    </location>
    <ligand>
        <name>Fe(3+)</name>
        <dbReference type="ChEBI" id="CHEBI:29034"/>
    </ligand>
</feature>
<feature type="binding site" evidence="7">
    <location>
        <position position="320"/>
    </location>
    <ligand>
        <name>N-formimidoyl-L-glutamate</name>
        <dbReference type="ChEBI" id="CHEBI:58928"/>
    </ligand>
</feature>
<feature type="binding site" evidence="7">
    <location>
        <position position="323"/>
    </location>
    <ligand>
        <name>4-imidazolone-5-propanoate</name>
        <dbReference type="ChEBI" id="CHEBI:77893"/>
    </ligand>
</feature>
<dbReference type="CDD" id="cd01296">
    <property type="entry name" value="Imidazolone-5PH"/>
    <property type="match status" value="1"/>
</dbReference>
<protein>
    <recommendedName>
        <fullName evidence="1 7">Imidazolonepropionase</fullName>
        <ecNumber evidence="1 7">3.5.2.7</ecNumber>
    </recommendedName>
    <alternativeName>
        <fullName evidence="7">Imidazolone-5-propionate hydrolase</fullName>
    </alternativeName>
</protein>
<keyword evidence="6 7" id="KW-0408">Iron</keyword>
<evidence type="ECO:0000256" key="4">
    <source>
        <dbReference type="ARBA" id="ARBA00022808"/>
    </source>
</evidence>
<feature type="binding site" evidence="7">
    <location>
        <position position="73"/>
    </location>
    <ligand>
        <name>Fe(3+)</name>
        <dbReference type="ChEBI" id="CHEBI:29034"/>
    </ligand>
</feature>
<feature type="binding site" evidence="7">
    <location>
        <position position="322"/>
    </location>
    <ligand>
        <name>N-formimidoyl-L-glutamate</name>
        <dbReference type="ChEBI" id="CHEBI:58928"/>
    </ligand>
</feature>
<keyword evidence="10" id="KW-1185">Reference proteome</keyword>
<dbReference type="FunFam" id="3.20.20.140:FF:000007">
    <property type="entry name" value="Imidazolonepropionase"/>
    <property type="match status" value="1"/>
</dbReference>
<dbReference type="GO" id="GO:0019557">
    <property type="term" value="P:L-histidine catabolic process to glutamate and formate"/>
    <property type="evidence" value="ECO:0007669"/>
    <property type="project" value="UniProtKB-UniPathway"/>
</dbReference>
<dbReference type="PANTHER" id="PTHR42752:SF1">
    <property type="entry name" value="IMIDAZOLONEPROPIONASE-RELATED"/>
    <property type="match status" value="1"/>
</dbReference>
<keyword evidence="2 7" id="KW-0479">Metal-binding</keyword>
<comment type="catalytic activity">
    <reaction evidence="7">
        <text>4-imidazolone-5-propanoate + H2O = N-formimidoyl-L-glutamate</text>
        <dbReference type="Rhea" id="RHEA:23660"/>
        <dbReference type="ChEBI" id="CHEBI:15377"/>
        <dbReference type="ChEBI" id="CHEBI:58928"/>
        <dbReference type="ChEBI" id="CHEBI:77893"/>
        <dbReference type="EC" id="3.5.2.7"/>
    </reaction>
</comment>
<evidence type="ECO:0000256" key="6">
    <source>
        <dbReference type="ARBA" id="ARBA00023004"/>
    </source>
</evidence>
<name>A0A545TIW3_9GAMM</name>
<dbReference type="SUPFAM" id="SSF51556">
    <property type="entry name" value="Metallo-dependent hydrolases"/>
    <property type="match status" value="1"/>
</dbReference>
<dbReference type="Gene3D" id="3.20.20.140">
    <property type="entry name" value="Metal-dependent hydrolases"/>
    <property type="match status" value="1"/>
</dbReference>
<feature type="binding site" evidence="7">
    <location>
        <position position="82"/>
    </location>
    <ligand>
        <name>4-imidazolone-5-propanoate</name>
        <dbReference type="ChEBI" id="CHEBI:77893"/>
    </ligand>
</feature>
<feature type="binding site" evidence="7">
    <location>
        <position position="75"/>
    </location>
    <ligand>
        <name>Zn(2+)</name>
        <dbReference type="ChEBI" id="CHEBI:29105"/>
    </ligand>
</feature>
<sequence>MSLTYDLVIHNVRIATMAESNSYGLIEDAAICIKDGLIQKVIAQVSRQSGELETESVIDGQGRLLTPGLIDCHTHLVYGGNRANEYEMRLEGASYEEIAKAGGGIVSTVKATRETSKDELFKAAAKRLSYLIEEGVTCIEIKSGYGLDLETEQKMLEVAHELDQFSPIEVSKTFLGAHAVPEEYKGRADEYIDLVCDTIMPELNRQGLIDCVDAFCENIGFNLAQTEKVFAKAKSLGLPVKLHAEQLSDLGGSAMASQYGAWSVDHLEFLSESTINDLKRSKTVATLLPGAFYFLNETQLPPIEALRKSAVPIAIATDSNPGSSPCLSLLLMMNMATTLFKMTPLEALKGVTINAAKALRRDDTLGSIEPGKQADMVLWDVSSPAELSYRIAGNPCFMVIKKGEIILSHEVVNAND</sequence>
<dbReference type="EMBL" id="VIKR01000001">
    <property type="protein sequence ID" value="TQV77116.1"/>
    <property type="molecule type" value="Genomic_DNA"/>
</dbReference>
<dbReference type="InterPro" id="IPR032466">
    <property type="entry name" value="Metal_Hydrolase"/>
</dbReference>
<evidence type="ECO:0000256" key="2">
    <source>
        <dbReference type="ARBA" id="ARBA00022723"/>
    </source>
</evidence>
<feature type="binding site" evidence="7">
    <location>
        <position position="318"/>
    </location>
    <ligand>
        <name>Zn(2+)</name>
        <dbReference type="ChEBI" id="CHEBI:29105"/>
    </ligand>
</feature>
<feature type="binding site" evidence="7">
    <location>
        <position position="145"/>
    </location>
    <ligand>
        <name>4-imidazolone-5-propanoate</name>
        <dbReference type="ChEBI" id="CHEBI:77893"/>
    </ligand>
</feature>
<evidence type="ECO:0000256" key="1">
    <source>
        <dbReference type="ARBA" id="ARBA00012864"/>
    </source>
</evidence>
<organism evidence="9 10">
    <name type="scientific">Aliikangiella marina</name>
    <dbReference type="NCBI Taxonomy" id="1712262"/>
    <lineage>
        <taxon>Bacteria</taxon>
        <taxon>Pseudomonadati</taxon>
        <taxon>Pseudomonadota</taxon>
        <taxon>Gammaproteobacteria</taxon>
        <taxon>Oceanospirillales</taxon>
        <taxon>Pleioneaceae</taxon>
        <taxon>Aliikangiella</taxon>
    </lineage>
</organism>